<dbReference type="EC" id="2.7.7.7" evidence="5"/>
<evidence type="ECO:0000256" key="17">
    <source>
        <dbReference type="SAM" id="MobiDB-lite"/>
    </source>
</evidence>
<evidence type="ECO:0000256" key="10">
    <source>
        <dbReference type="ARBA" id="ARBA00022771"/>
    </source>
</evidence>
<dbReference type="Pfam" id="PF11799">
    <property type="entry name" value="IMS_C"/>
    <property type="match status" value="1"/>
</dbReference>
<evidence type="ECO:0000256" key="14">
    <source>
        <dbReference type="ARBA" id="ARBA00023242"/>
    </source>
</evidence>
<evidence type="ECO:0000259" key="19">
    <source>
        <dbReference type="PROSITE" id="PS51907"/>
    </source>
</evidence>
<dbReference type="InterPro" id="IPR052230">
    <property type="entry name" value="DNA_polymerase_eta"/>
</dbReference>
<keyword evidence="7" id="KW-0548">Nucleotidyltransferase</keyword>
<dbReference type="GO" id="GO:0035861">
    <property type="term" value="C:site of double-strand break"/>
    <property type="evidence" value="ECO:0007669"/>
    <property type="project" value="TreeGrafter"/>
</dbReference>
<keyword evidence="14" id="KW-0539">Nucleus</keyword>
<dbReference type="InterPro" id="IPR036775">
    <property type="entry name" value="DNA_pol_Y-fam_lit_finger_sf"/>
</dbReference>
<dbReference type="Pfam" id="PF00817">
    <property type="entry name" value="IMS"/>
    <property type="match status" value="1"/>
</dbReference>
<dbReference type="GO" id="GO:0042276">
    <property type="term" value="P:error-prone translesion synthesis"/>
    <property type="evidence" value="ECO:0007669"/>
    <property type="project" value="TreeGrafter"/>
</dbReference>
<evidence type="ECO:0000256" key="11">
    <source>
        <dbReference type="ARBA" id="ARBA00022833"/>
    </source>
</evidence>
<dbReference type="CTD" id="131889286"/>
<dbReference type="InterPro" id="IPR001126">
    <property type="entry name" value="UmuC"/>
</dbReference>
<evidence type="ECO:0000256" key="9">
    <source>
        <dbReference type="ARBA" id="ARBA00022763"/>
    </source>
</evidence>
<evidence type="ECO:0000256" key="2">
    <source>
        <dbReference type="ARBA" id="ARBA00001946"/>
    </source>
</evidence>
<evidence type="ECO:0000256" key="16">
    <source>
        <dbReference type="ARBA" id="ARBA00049244"/>
    </source>
</evidence>
<keyword evidence="12" id="KW-0460">Magnesium</keyword>
<dbReference type="PROSITE" id="PS50173">
    <property type="entry name" value="UMUC"/>
    <property type="match status" value="1"/>
</dbReference>
<feature type="region of interest" description="Disordered" evidence="17">
    <location>
        <begin position="441"/>
        <end position="473"/>
    </location>
</feature>
<dbReference type="FunFam" id="1.10.150.20:FF:000014">
    <property type="entry name" value="Polymerase (DNA directed), eta"/>
    <property type="match status" value="1"/>
</dbReference>
<keyword evidence="6" id="KW-0808">Transferase</keyword>
<feature type="compositionally biased region" description="Low complexity" evidence="17">
    <location>
        <begin position="665"/>
        <end position="676"/>
    </location>
</feature>
<dbReference type="GO" id="GO:0009411">
    <property type="term" value="P:response to UV"/>
    <property type="evidence" value="ECO:0007669"/>
    <property type="project" value="UniProtKB-ARBA"/>
</dbReference>
<dbReference type="Proteomes" id="UP000694920">
    <property type="component" value="Unplaced"/>
</dbReference>
<evidence type="ECO:0000256" key="7">
    <source>
        <dbReference type="ARBA" id="ARBA00022695"/>
    </source>
</evidence>
<evidence type="ECO:0000259" key="18">
    <source>
        <dbReference type="PROSITE" id="PS50173"/>
    </source>
</evidence>
<dbReference type="PANTHER" id="PTHR45873:SF1">
    <property type="entry name" value="DNA POLYMERASE ETA"/>
    <property type="match status" value="1"/>
</dbReference>
<dbReference type="GO" id="GO:0005657">
    <property type="term" value="C:replication fork"/>
    <property type="evidence" value="ECO:0007669"/>
    <property type="project" value="TreeGrafter"/>
</dbReference>
<dbReference type="SUPFAM" id="SSF100879">
    <property type="entry name" value="Lesion bypass DNA polymerase (Y-family), little finger domain"/>
    <property type="match status" value="1"/>
</dbReference>
<dbReference type="Gene3D" id="3.40.1170.60">
    <property type="match status" value="1"/>
</dbReference>
<comment type="cofactor">
    <cofactor evidence="2">
        <name>Mg(2+)</name>
        <dbReference type="ChEBI" id="CHEBI:18420"/>
    </cofactor>
</comment>
<dbReference type="PANTHER" id="PTHR45873">
    <property type="entry name" value="DNA POLYMERASE ETA"/>
    <property type="match status" value="1"/>
</dbReference>
<evidence type="ECO:0000256" key="15">
    <source>
        <dbReference type="ARBA" id="ARBA00044975"/>
    </source>
</evidence>
<dbReference type="InterPro" id="IPR043502">
    <property type="entry name" value="DNA/RNA_pol_sf"/>
</dbReference>
<dbReference type="KEGG" id="ccin:107268404"/>
<dbReference type="FunFam" id="3.40.1170.60:FF:000003">
    <property type="entry name" value="DNA polymerase eta"/>
    <property type="match status" value="1"/>
</dbReference>
<feature type="compositionally biased region" description="Basic and acidic residues" evidence="17">
    <location>
        <begin position="498"/>
        <end position="545"/>
    </location>
</feature>
<evidence type="ECO:0000256" key="3">
    <source>
        <dbReference type="ARBA" id="ARBA00004123"/>
    </source>
</evidence>
<evidence type="ECO:0000313" key="20">
    <source>
        <dbReference type="Proteomes" id="UP000694920"/>
    </source>
</evidence>
<evidence type="ECO:0000256" key="6">
    <source>
        <dbReference type="ARBA" id="ARBA00022679"/>
    </source>
</evidence>
<evidence type="ECO:0000256" key="5">
    <source>
        <dbReference type="ARBA" id="ARBA00012417"/>
    </source>
</evidence>
<keyword evidence="8" id="KW-0479">Metal-binding</keyword>
<dbReference type="Pfam" id="PF18439">
    <property type="entry name" value="zf_UBZ"/>
    <property type="match status" value="1"/>
</dbReference>
<dbReference type="PIRSF" id="PIRSF036603">
    <property type="entry name" value="DPol_eta"/>
    <property type="match status" value="1"/>
</dbReference>
<dbReference type="RefSeq" id="XP_015596639.1">
    <property type="nucleotide sequence ID" value="XM_015741153.2"/>
</dbReference>
<comment type="catalytic activity">
    <reaction evidence="16">
        <text>DNA(n) + a 2'-deoxyribonucleoside 5'-triphosphate = DNA(n+1) + diphosphate</text>
        <dbReference type="Rhea" id="RHEA:22508"/>
        <dbReference type="Rhea" id="RHEA-COMP:17339"/>
        <dbReference type="Rhea" id="RHEA-COMP:17340"/>
        <dbReference type="ChEBI" id="CHEBI:33019"/>
        <dbReference type="ChEBI" id="CHEBI:61560"/>
        <dbReference type="ChEBI" id="CHEBI:173112"/>
        <dbReference type="EC" id="2.7.7.7"/>
    </reaction>
</comment>
<feature type="domain" description="UmuC" evidence="18">
    <location>
        <begin position="9"/>
        <end position="255"/>
    </location>
</feature>
<dbReference type="InterPro" id="IPR043128">
    <property type="entry name" value="Rev_trsase/Diguanyl_cyclase"/>
</dbReference>
<evidence type="ECO:0000256" key="4">
    <source>
        <dbReference type="ARBA" id="ARBA00010945"/>
    </source>
</evidence>
<dbReference type="Gene3D" id="1.10.150.20">
    <property type="entry name" value="5' to 3' exonuclease, C-terminal subdomain"/>
    <property type="match status" value="1"/>
</dbReference>
<keyword evidence="13" id="KW-0234">DNA repair</keyword>
<keyword evidence="9" id="KW-0227">DNA damage</keyword>
<evidence type="ECO:0000313" key="21">
    <source>
        <dbReference type="RefSeq" id="XP_015596639.1"/>
    </source>
</evidence>
<proteinExistence type="inferred from homology"/>
<keyword evidence="10" id="KW-0863">Zinc-finger</keyword>
<dbReference type="AlphaFoldDB" id="A0AAJ7FKR5"/>
<feature type="compositionally biased region" description="Polar residues" evidence="17">
    <location>
        <begin position="567"/>
        <end position="582"/>
    </location>
</feature>
<feature type="compositionally biased region" description="Polar residues" evidence="17">
    <location>
        <begin position="546"/>
        <end position="555"/>
    </location>
</feature>
<evidence type="ECO:0000256" key="13">
    <source>
        <dbReference type="ARBA" id="ARBA00023204"/>
    </source>
</evidence>
<keyword evidence="11" id="KW-0862">Zinc</keyword>
<dbReference type="InterPro" id="IPR017961">
    <property type="entry name" value="DNA_pol_Y-fam_little_finger"/>
</dbReference>
<dbReference type="Gene3D" id="3.30.1490.100">
    <property type="entry name" value="DNA polymerase, Y-family, little finger domain"/>
    <property type="match status" value="1"/>
</dbReference>
<dbReference type="PROSITE" id="PS51907">
    <property type="entry name" value="ZF_UBZ3"/>
    <property type="match status" value="1"/>
</dbReference>
<dbReference type="GO" id="GO:0003887">
    <property type="term" value="F:DNA-directed DNA polymerase activity"/>
    <property type="evidence" value="ECO:0007669"/>
    <property type="project" value="UniProtKB-EC"/>
</dbReference>
<comment type="cofactor">
    <cofactor evidence="1">
        <name>Mn(2+)</name>
        <dbReference type="ChEBI" id="CHEBI:29035"/>
    </cofactor>
</comment>
<dbReference type="GeneID" id="107268404"/>
<comment type="similarity">
    <text evidence="4">Belongs to the DNA polymerase type-Y family.</text>
</comment>
<evidence type="ECO:0000256" key="12">
    <source>
        <dbReference type="ARBA" id="ARBA00022842"/>
    </source>
</evidence>
<comment type="subcellular location">
    <subcellularLocation>
        <location evidence="3">Nucleus</location>
    </subcellularLocation>
</comment>
<dbReference type="GO" id="GO:0005634">
    <property type="term" value="C:nucleus"/>
    <property type="evidence" value="ECO:0007669"/>
    <property type="project" value="UniProtKB-SubCell"/>
</dbReference>
<dbReference type="InterPro" id="IPR041298">
    <property type="entry name" value="UBZ3"/>
</dbReference>
<dbReference type="GO" id="GO:0008270">
    <property type="term" value="F:zinc ion binding"/>
    <property type="evidence" value="ECO:0007669"/>
    <property type="project" value="UniProtKB-KW"/>
</dbReference>
<feature type="domain" description="UBZ3-type" evidence="19">
    <location>
        <begin position="693"/>
        <end position="727"/>
    </location>
</feature>
<evidence type="ECO:0000256" key="8">
    <source>
        <dbReference type="ARBA" id="ARBA00022723"/>
    </source>
</evidence>
<dbReference type="SUPFAM" id="SSF56672">
    <property type="entry name" value="DNA/RNA polymerases"/>
    <property type="match status" value="1"/>
</dbReference>
<gene>
    <name evidence="21" type="primary">LOC107268404</name>
</gene>
<accession>A0AAJ7FKR5</accession>
<feature type="region of interest" description="Disordered" evidence="17">
    <location>
        <begin position="496"/>
        <end position="582"/>
    </location>
</feature>
<protein>
    <recommendedName>
        <fullName evidence="15">DNA polymerase eta</fullName>
        <ecNumber evidence="5">2.7.7.7</ecNumber>
    </recommendedName>
</protein>
<evidence type="ECO:0000256" key="1">
    <source>
        <dbReference type="ARBA" id="ARBA00001936"/>
    </source>
</evidence>
<feature type="region of interest" description="Disordered" evidence="17">
    <location>
        <begin position="644"/>
        <end position="676"/>
    </location>
</feature>
<reference evidence="21" key="1">
    <citation type="submission" date="2025-08" db="UniProtKB">
        <authorList>
            <consortium name="RefSeq"/>
        </authorList>
    </citation>
    <scope>IDENTIFICATION</scope>
</reference>
<dbReference type="Pfam" id="PF21704">
    <property type="entry name" value="POLH-Rev1_HhH"/>
    <property type="match status" value="1"/>
</dbReference>
<dbReference type="GO" id="GO:0006281">
    <property type="term" value="P:DNA repair"/>
    <property type="evidence" value="ECO:0007669"/>
    <property type="project" value="UniProtKB-KW"/>
</dbReference>
<dbReference type="Gene3D" id="3.30.70.270">
    <property type="match status" value="1"/>
</dbReference>
<sequence length="780" mass="87692">MSNLGERIVVLIDMDCFFCQVEERLQPDLKGKPVAVVQYNQWQLGGIIAVNYEARAFGVSRHMRGDEAKEKCPNLVLVSVPELRGKSDTSRYRNAGREVIEVMRKHCNIVERASVDEAYLDITEIVDQKMSLSPECIKSMIKSLSNTFIVDFSEIGNNDEEQRKDGLDRWISSIFDELEDDQAQRLAVAGTIVEKLRAEILEITGFKCSAGISYNKILAKLACGLHKPNRQTILPSAAVPSLYSTLPVKKVRNLGGKFGDVVVESLGCNVMADLLRYTLQDLQKRFDDKTGLWLYNIARGMDKEPVVARLVCKSIGACKKFPGKQAITTMDVLQHWIGELAADVCDRLEQDFEENQRRATLLTVSYHYYQNKTTVSQSRSCPLISYKPDKITSQTIEIVTKSTQQPIAFLGISVGKFKQSKGSNNFINYFKPNNLIVSRTTDTSDSSVDKNDTQCNDALPVTQNDINDTTQHDKSSKSFFMNAFSNVNKISNKSVKNSNEHFNDHEEDTVHVVSDSHDRLGTSETIENKTDDKYDLEDSKRKSIEKLSSTTNTDNINHEEDDHGSIMGSSDNNSLSNHQSSVHSVSILESNALCSRNHDNFRENNETLVELREIFPDLNDIDPQIVSLLPEKLQREANLILKARKKNPVSNASTGKTGKVKPNKSNKSNGSKSVKNNNSISAFLKKCNPSIDSTNSLKKCLQCDQLIKVERHDEHMDFHIAQDLQQAMNESLKCNSISIKRKETIDEVDDRASKKRASDLEMSIQSKEKCNKISSFFAQL</sequence>
<organism evidence="20 21">
    <name type="scientific">Cephus cinctus</name>
    <name type="common">Wheat stem sawfly</name>
    <dbReference type="NCBI Taxonomy" id="211228"/>
    <lineage>
        <taxon>Eukaryota</taxon>
        <taxon>Metazoa</taxon>
        <taxon>Ecdysozoa</taxon>
        <taxon>Arthropoda</taxon>
        <taxon>Hexapoda</taxon>
        <taxon>Insecta</taxon>
        <taxon>Pterygota</taxon>
        <taxon>Neoptera</taxon>
        <taxon>Endopterygota</taxon>
        <taxon>Hymenoptera</taxon>
        <taxon>Cephoidea</taxon>
        <taxon>Cephidae</taxon>
        <taxon>Cephus</taxon>
    </lineage>
</organism>
<dbReference type="GO" id="GO:0003684">
    <property type="term" value="F:damaged DNA binding"/>
    <property type="evidence" value="ECO:0007669"/>
    <property type="project" value="InterPro"/>
</dbReference>
<keyword evidence="20" id="KW-1185">Reference proteome</keyword>
<name>A0AAJ7FKR5_CEPCN</name>